<dbReference type="GO" id="GO:0016705">
    <property type="term" value="F:oxidoreductase activity, acting on paired donors, with incorporation or reduction of molecular oxygen"/>
    <property type="evidence" value="ECO:0007669"/>
    <property type="project" value="InterPro"/>
</dbReference>
<dbReference type="AlphaFoldDB" id="A0A833QWG0"/>
<dbReference type="InterPro" id="IPR001128">
    <property type="entry name" value="Cyt_P450"/>
</dbReference>
<dbReference type="PROSITE" id="PS00086">
    <property type="entry name" value="CYTOCHROME_P450"/>
    <property type="match status" value="1"/>
</dbReference>
<dbReference type="PANTHER" id="PTHR24296">
    <property type="entry name" value="CYTOCHROME P450"/>
    <property type="match status" value="1"/>
</dbReference>
<dbReference type="Pfam" id="PF00067">
    <property type="entry name" value="p450"/>
    <property type="match status" value="1"/>
</dbReference>
<dbReference type="SUPFAM" id="SSF48264">
    <property type="entry name" value="Cytochrome P450"/>
    <property type="match status" value="1"/>
</dbReference>
<dbReference type="InterPro" id="IPR036396">
    <property type="entry name" value="Cyt_P450_sf"/>
</dbReference>
<keyword evidence="3 5" id="KW-0560">Oxidoreductase</keyword>
<keyword evidence="5" id="KW-0349">Heme</keyword>
<dbReference type="Proteomes" id="UP000623129">
    <property type="component" value="Unassembled WGS sequence"/>
</dbReference>
<keyword evidence="4 5" id="KW-0408">Iron</keyword>
<evidence type="ECO:0000256" key="4">
    <source>
        <dbReference type="ARBA" id="ARBA00023004"/>
    </source>
</evidence>
<dbReference type="OrthoDB" id="1470350at2759"/>
<dbReference type="GO" id="GO:0004497">
    <property type="term" value="F:monooxygenase activity"/>
    <property type="evidence" value="ECO:0007669"/>
    <property type="project" value="UniProtKB-KW"/>
</dbReference>
<dbReference type="GO" id="GO:0020037">
    <property type="term" value="F:heme binding"/>
    <property type="evidence" value="ECO:0007669"/>
    <property type="project" value="InterPro"/>
</dbReference>
<sequence length="355" mass="40194">MPPKSHHFTAKQKVVEKKYEPLNHTPINLPRSYLLVSPLPLLQKSAFHQETHHPWPQILPSYRPPPALHPKQPPIPQLDDRDPITKPNSTMGFSSIGSTSGIFTANPANVEHMLKLNSSNYPKGERTISMMEDFLGHGIFNSDGEDWKWQRKTASFEFNKKVVIGEDPACLTEEEFSGYSSSKQLMAALSDAQDLSSSRFLEPFEDVWRIKKFLNIGTENRLKKALSIVQGYTMNIIHSRMLKGMELDGREDMLSRFASNKDHNEVVLRDVVTSFLLAGRETTSTALTWYPVFHAGPRMCLGKEMAYIQMKSIVACVLERFQIKHLGKAGIPDHALSLTLRMKGGLPVRITKRQD</sequence>
<evidence type="ECO:0000256" key="1">
    <source>
        <dbReference type="ARBA" id="ARBA00010617"/>
    </source>
</evidence>
<organism evidence="7 8">
    <name type="scientific">Carex littledalei</name>
    <dbReference type="NCBI Taxonomy" id="544730"/>
    <lineage>
        <taxon>Eukaryota</taxon>
        <taxon>Viridiplantae</taxon>
        <taxon>Streptophyta</taxon>
        <taxon>Embryophyta</taxon>
        <taxon>Tracheophyta</taxon>
        <taxon>Spermatophyta</taxon>
        <taxon>Magnoliopsida</taxon>
        <taxon>Liliopsida</taxon>
        <taxon>Poales</taxon>
        <taxon>Cyperaceae</taxon>
        <taxon>Cyperoideae</taxon>
        <taxon>Cariceae</taxon>
        <taxon>Carex</taxon>
        <taxon>Carex subgen. Euthyceras</taxon>
    </lineage>
</organism>
<feature type="region of interest" description="Disordered" evidence="6">
    <location>
        <begin position="63"/>
        <end position="91"/>
    </location>
</feature>
<dbReference type="InterPro" id="IPR017972">
    <property type="entry name" value="Cyt_P450_CS"/>
</dbReference>
<accession>A0A833QWG0</accession>
<evidence type="ECO:0000256" key="2">
    <source>
        <dbReference type="ARBA" id="ARBA00022723"/>
    </source>
</evidence>
<comment type="similarity">
    <text evidence="1 5">Belongs to the cytochrome P450 family.</text>
</comment>
<feature type="compositionally biased region" description="Pro residues" evidence="6">
    <location>
        <begin position="63"/>
        <end position="76"/>
    </location>
</feature>
<evidence type="ECO:0000256" key="3">
    <source>
        <dbReference type="ARBA" id="ARBA00023002"/>
    </source>
</evidence>
<keyword evidence="8" id="KW-1185">Reference proteome</keyword>
<reference evidence="7" key="1">
    <citation type="submission" date="2020-01" db="EMBL/GenBank/DDBJ databases">
        <title>Genome sequence of Kobresia littledalei, the first chromosome-level genome in the family Cyperaceae.</title>
        <authorList>
            <person name="Qu G."/>
        </authorList>
    </citation>
    <scope>NUCLEOTIDE SEQUENCE</scope>
    <source>
        <strain evidence="7">C.B.Clarke</strain>
        <tissue evidence="7">Leaf</tissue>
    </source>
</reference>
<evidence type="ECO:0000313" key="8">
    <source>
        <dbReference type="Proteomes" id="UP000623129"/>
    </source>
</evidence>
<protein>
    <submittedName>
        <fullName evidence="7">Cytochrome P450 94A1-like protein</fullName>
    </submittedName>
</protein>
<keyword evidence="5" id="KW-0503">Monooxygenase</keyword>
<keyword evidence="2 5" id="KW-0479">Metal-binding</keyword>
<name>A0A833QWG0_9POAL</name>
<evidence type="ECO:0000313" key="7">
    <source>
        <dbReference type="EMBL" id="KAF3327152.1"/>
    </source>
</evidence>
<dbReference type="GO" id="GO:0006629">
    <property type="term" value="P:lipid metabolic process"/>
    <property type="evidence" value="ECO:0007669"/>
    <property type="project" value="UniProtKB-ARBA"/>
</dbReference>
<proteinExistence type="inferred from homology"/>
<dbReference type="EMBL" id="SWLB01000017">
    <property type="protein sequence ID" value="KAF3327152.1"/>
    <property type="molecule type" value="Genomic_DNA"/>
</dbReference>
<gene>
    <name evidence="7" type="ORF">FCM35_KLT07270</name>
</gene>
<dbReference type="Gene3D" id="1.10.630.10">
    <property type="entry name" value="Cytochrome P450"/>
    <property type="match status" value="3"/>
</dbReference>
<evidence type="ECO:0000256" key="6">
    <source>
        <dbReference type="SAM" id="MobiDB-lite"/>
    </source>
</evidence>
<dbReference type="GO" id="GO:0005506">
    <property type="term" value="F:iron ion binding"/>
    <property type="evidence" value="ECO:0007669"/>
    <property type="project" value="InterPro"/>
</dbReference>
<comment type="caution">
    <text evidence="7">The sequence shown here is derived from an EMBL/GenBank/DDBJ whole genome shotgun (WGS) entry which is preliminary data.</text>
</comment>
<evidence type="ECO:0000256" key="5">
    <source>
        <dbReference type="RuleBase" id="RU000461"/>
    </source>
</evidence>